<organism evidence="6 7">
    <name type="scientific">Tupaia chinensis</name>
    <name type="common">Chinese tree shrew</name>
    <name type="synonym">Tupaia belangeri chinensis</name>
    <dbReference type="NCBI Taxonomy" id="246437"/>
    <lineage>
        <taxon>Eukaryota</taxon>
        <taxon>Metazoa</taxon>
        <taxon>Chordata</taxon>
        <taxon>Craniata</taxon>
        <taxon>Vertebrata</taxon>
        <taxon>Euteleostomi</taxon>
        <taxon>Mammalia</taxon>
        <taxon>Eutheria</taxon>
        <taxon>Euarchontoglires</taxon>
        <taxon>Scandentia</taxon>
        <taxon>Tupaiidae</taxon>
        <taxon>Tupaia</taxon>
    </lineage>
</organism>
<dbReference type="Pfam" id="PF10300">
    <property type="entry name" value="Iml2-TPR_39"/>
    <property type="match status" value="2"/>
</dbReference>
<dbReference type="AlphaFoldDB" id="L8YD43"/>
<dbReference type="GO" id="GO:0006629">
    <property type="term" value="P:lipid metabolic process"/>
    <property type="evidence" value="ECO:0007669"/>
    <property type="project" value="UniProtKB-KW"/>
</dbReference>
<dbReference type="EMBL" id="KB364039">
    <property type="protein sequence ID" value="ELV12890.1"/>
    <property type="molecule type" value="Genomic_DNA"/>
</dbReference>
<keyword evidence="3" id="KW-0677">Repeat</keyword>
<name>L8YD43_TUPCH</name>
<gene>
    <name evidence="6" type="ORF">TREES_T100018081</name>
</gene>
<sequence length="338" mass="38451">MATGSLRFASSDTKRASRQLGASDMSRAKDSMYHALGYSTIVVLQAVMTFEQQDIQNGISAMKDALQTCQKECLSILQVIEKNKLEQEFFYEFEGGVKLGTGAFNLGSLMLFYHARIELLKGNIEKATYVFLKAAILSMLPEEDVASTNENVVTLFRQVDSLKQRIAGKSLPTEKFAVRKARRYSLPAPVKLVLPALEMMYVWNGFLIVNKRKDLSENLLVTVEKAEAALQNQDFSEYSVDDECLVKLLKGCCLKNLQRPLQAELCFNHVVESEKLLKYDHYLVPFTLFELAFLYKSQGEIEKALKVLETARNNYKDYSLESRLHFRIQAALHLWKTP</sequence>
<reference evidence="7" key="2">
    <citation type="journal article" date="2013" name="Nat. Commun.">
        <title>Genome of the Chinese tree shrew.</title>
        <authorList>
            <person name="Fan Y."/>
            <person name="Huang Z.Y."/>
            <person name="Cao C.C."/>
            <person name="Chen C.S."/>
            <person name="Chen Y.X."/>
            <person name="Fan D.D."/>
            <person name="He J."/>
            <person name="Hou H.L."/>
            <person name="Hu L."/>
            <person name="Hu X.T."/>
            <person name="Jiang X.T."/>
            <person name="Lai R."/>
            <person name="Lang Y.S."/>
            <person name="Liang B."/>
            <person name="Liao S.G."/>
            <person name="Mu D."/>
            <person name="Ma Y.Y."/>
            <person name="Niu Y.Y."/>
            <person name="Sun X.Q."/>
            <person name="Xia J.Q."/>
            <person name="Xiao J."/>
            <person name="Xiong Z.Q."/>
            <person name="Xu L."/>
            <person name="Yang L."/>
            <person name="Zhang Y."/>
            <person name="Zhao W."/>
            <person name="Zhao X.D."/>
            <person name="Zheng Y.T."/>
            <person name="Zhou J.M."/>
            <person name="Zhu Y.B."/>
            <person name="Zhang G.J."/>
            <person name="Wang J."/>
            <person name="Yao Y.G."/>
        </authorList>
    </citation>
    <scope>NUCLEOTIDE SEQUENCE [LARGE SCALE GENOMIC DNA]</scope>
</reference>
<keyword evidence="5" id="KW-0443">Lipid metabolism</keyword>
<dbReference type="GO" id="GO:0042632">
    <property type="term" value="P:cholesterol homeostasis"/>
    <property type="evidence" value="ECO:0007669"/>
    <property type="project" value="TreeGrafter"/>
</dbReference>
<evidence type="ECO:0000313" key="7">
    <source>
        <dbReference type="Proteomes" id="UP000011518"/>
    </source>
</evidence>
<reference evidence="7" key="1">
    <citation type="submission" date="2012-07" db="EMBL/GenBank/DDBJ databases">
        <title>Genome of the Chinese tree shrew, a rising model animal genetically related to primates.</title>
        <authorList>
            <person name="Zhang G."/>
            <person name="Fan Y."/>
            <person name="Yao Y."/>
            <person name="Huang Z."/>
        </authorList>
    </citation>
    <scope>NUCLEOTIDE SEQUENCE [LARGE SCALE GENOMIC DNA]</scope>
</reference>
<evidence type="ECO:0000256" key="1">
    <source>
        <dbReference type="ARBA" id="ARBA00006400"/>
    </source>
</evidence>
<dbReference type="InterPro" id="IPR011990">
    <property type="entry name" value="TPR-like_helical_dom_sf"/>
</dbReference>
<dbReference type="SUPFAM" id="SSF48452">
    <property type="entry name" value="TPR-like"/>
    <property type="match status" value="1"/>
</dbReference>
<dbReference type="GO" id="GO:0010887">
    <property type="term" value="P:negative regulation of cholesterol storage"/>
    <property type="evidence" value="ECO:0007669"/>
    <property type="project" value="TreeGrafter"/>
</dbReference>
<accession>L8YD43</accession>
<proteinExistence type="inferred from homology"/>
<evidence type="ECO:0000256" key="4">
    <source>
        <dbReference type="ARBA" id="ARBA00022803"/>
    </source>
</evidence>
<dbReference type="GO" id="GO:0010874">
    <property type="term" value="P:regulation of cholesterol efflux"/>
    <property type="evidence" value="ECO:0007669"/>
    <property type="project" value="TreeGrafter"/>
</dbReference>
<dbReference type="eggNOG" id="KOG3783">
    <property type="taxonomic scope" value="Eukaryota"/>
</dbReference>
<dbReference type="InParanoid" id="L8YD43"/>
<dbReference type="Gene3D" id="1.25.40.10">
    <property type="entry name" value="Tetratricopeptide repeat domain"/>
    <property type="match status" value="1"/>
</dbReference>
<evidence type="ECO:0000313" key="6">
    <source>
        <dbReference type="EMBL" id="ELV12890.1"/>
    </source>
</evidence>
<dbReference type="PANTHER" id="PTHR31859:SF4">
    <property type="entry name" value="TETRATRICOPEPTIDE REPEAT PROTEIN 39B"/>
    <property type="match status" value="1"/>
</dbReference>
<dbReference type="InterPro" id="IPR019412">
    <property type="entry name" value="IML2/TPR_39"/>
</dbReference>
<dbReference type="Proteomes" id="UP000011518">
    <property type="component" value="Unassembled WGS sequence"/>
</dbReference>
<evidence type="ECO:0000256" key="5">
    <source>
        <dbReference type="ARBA" id="ARBA00023098"/>
    </source>
</evidence>
<evidence type="ECO:0000256" key="3">
    <source>
        <dbReference type="ARBA" id="ARBA00022737"/>
    </source>
</evidence>
<comment type="similarity">
    <text evidence="1">Belongs to the TTC39 family.</text>
</comment>
<evidence type="ECO:0000256" key="2">
    <source>
        <dbReference type="ARBA" id="ARBA00015483"/>
    </source>
</evidence>
<keyword evidence="7" id="KW-1185">Reference proteome</keyword>
<dbReference type="GO" id="GO:0090181">
    <property type="term" value="P:regulation of cholesterol metabolic process"/>
    <property type="evidence" value="ECO:0007669"/>
    <property type="project" value="TreeGrafter"/>
</dbReference>
<keyword evidence="4" id="KW-0802">TPR repeat</keyword>
<dbReference type="PANTHER" id="PTHR31859">
    <property type="entry name" value="TETRATRICOPEPTIDE REPEAT PROTEIN 39 FAMILY MEMBER"/>
    <property type="match status" value="1"/>
</dbReference>
<protein>
    <recommendedName>
        <fullName evidence="2">Tetratricopeptide repeat protein 39B</fullName>
    </recommendedName>
</protein>